<protein>
    <recommendedName>
        <fullName evidence="4">PH domain-containing protein</fullName>
    </recommendedName>
</protein>
<keyword evidence="1" id="KW-0812">Transmembrane</keyword>
<keyword evidence="1" id="KW-0472">Membrane</keyword>
<keyword evidence="1" id="KW-1133">Transmembrane helix</keyword>
<comment type="caution">
    <text evidence="2">The sequence shown here is derived from an EMBL/GenBank/DDBJ whole genome shotgun (WGS) entry which is preliminary data.</text>
</comment>
<feature type="transmembrane region" description="Helical" evidence="1">
    <location>
        <begin position="51"/>
        <end position="69"/>
    </location>
</feature>
<name>A0A8J3QPV1_9ACTN</name>
<proteinExistence type="predicted"/>
<evidence type="ECO:0008006" key="4">
    <source>
        <dbReference type="Google" id="ProtNLM"/>
    </source>
</evidence>
<dbReference type="Proteomes" id="UP000642748">
    <property type="component" value="Unassembled WGS sequence"/>
</dbReference>
<evidence type="ECO:0000313" key="2">
    <source>
        <dbReference type="EMBL" id="GIH14072.1"/>
    </source>
</evidence>
<dbReference type="AlphaFoldDB" id="A0A8J3QPV1"/>
<sequence length="208" mass="22841">MTMQDGQPEVFRPTWSQTWQLNLRPWLPVNIVILLLTWVIGYVIGGPVASVVIPVVLIAAIVALSRYASRSQGLRVSGHGVELLRRDGGIVRMRWPDIEQVAVVAQSGRSIVAPYGVARAAAGASMSAYVAANTGPGLLGRGESLTRAEADQQRKQGPEWLPYRQTLDQFGLRLVVIDRDWQTGRIGEWVRAYRPDLLPPVPSPAKQS</sequence>
<gene>
    <name evidence="2" type="ORF">Raf01_22440</name>
</gene>
<keyword evidence="3" id="KW-1185">Reference proteome</keyword>
<evidence type="ECO:0000313" key="3">
    <source>
        <dbReference type="Proteomes" id="UP000642748"/>
    </source>
</evidence>
<dbReference type="EMBL" id="BONZ01000021">
    <property type="protein sequence ID" value="GIH14072.1"/>
    <property type="molecule type" value="Genomic_DNA"/>
</dbReference>
<feature type="transmembrane region" description="Helical" evidence="1">
    <location>
        <begin position="26"/>
        <end position="45"/>
    </location>
</feature>
<evidence type="ECO:0000256" key="1">
    <source>
        <dbReference type="SAM" id="Phobius"/>
    </source>
</evidence>
<organism evidence="2 3">
    <name type="scientific">Rugosimonospora africana</name>
    <dbReference type="NCBI Taxonomy" id="556532"/>
    <lineage>
        <taxon>Bacteria</taxon>
        <taxon>Bacillati</taxon>
        <taxon>Actinomycetota</taxon>
        <taxon>Actinomycetes</taxon>
        <taxon>Micromonosporales</taxon>
        <taxon>Micromonosporaceae</taxon>
        <taxon>Rugosimonospora</taxon>
    </lineage>
</organism>
<dbReference type="RefSeq" id="WP_203917742.1">
    <property type="nucleotide sequence ID" value="NZ_BONZ01000021.1"/>
</dbReference>
<reference evidence="2" key="1">
    <citation type="submission" date="2021-01" db="EMBL/GenBank/DDBJ databases">
        <title>Whole genome shotgun sequence of Rugosimonospora africana NBRC 104875.</title>
        <authorList>
            <person name="Komaki H."/>
            <person name="Tamura T."/>
        </authorList>
    </citation>
    <scope>NUCLEOTIDE SEQUENCE</scope>
    <source>
        <strain evidence="2">NBRC 104875</strain>
    </source>
</reference>
<accession>A0A8J3QPV1</accession>